<sequence>MSDRTSKPKRLNLRAWLISAAVVAFALTAVFLVKRAEVGRIRQKALAEVRALLKSDKPDLAIRHLEQYLAMAPDDVEALEIQADVAFKAAASLPELLHAARIDDRLLRLDPHGPGRGKSRRRLVEIYVRYSDAFRATDLFLNAPELMAKELRYRAAVVIARDVVVAAPNDPVSHRLLGMALEGLAASGDEPTLDAATKEYETALSLDPKELESAERLARLHQERRHDPASAERVLGALLAAAPDSAEARLVRYRYFDRIRNLDRAAVEIEAATRLAANNLEVRLTAARDALQRGDTTAARAQIDRIAAADRDDERVRVLRVMVNFGEERPQEAIEEWRRGLIATHGTSAEMSWWLAYSLLRLGRVSDAVPLIDQYLRLTGNPKEARLSLLKALRAEASGRPDEGVKILEEIEPKVAGPLREKLYLATGRCYQALGDSARALRSFRQAARISPTGSVVARLTAANAVIDTDLQEAIDEINRGLSQAPGQPDLLVALAGAHLRLQASQPAERRNWSDFDRAQAQAARALPNSASVVLLQADRLAVDGQLDRAVALLETSAGHAPHDVRVVAAWAEGLHRLGRTSDALKILEQAAAPNAIGDGAVLRLARARLLLASARGGEARAMLGRDLDRLPPVQRAVVLEARGLLAASQGDAVTARQAFDAWANLRPNEPQPLIASLKLAVVLGDELAIRAALTALEKCGGDDIAYLTAKAFVLLQARGDQLESAARVIGQVLEKAPELPTAHLLQGQLFERQNRLDDALTAYRRALKGGADFALPRLASLLARTNQYEQLLSLQQAERTSQIGGLAAHASWQAGDRDQAARFAALAVKAQPEGVDAKRWQARMLDSLGRVEEAEAALRTNVERHPDQIDPWMALIRYQLNHGRPDAARRSADAVRRNIKTDRPAVLEALCRSALGDLAGADRSFEAALRDWPDDSKVHITAAGYFEHSDRHARSIELLQRAHRLDPKNRKIVLQLALQLSERAASEPSAWGQAWSFVGPATGRVDTPEDRLTRAIVLSRHPEAAQRSEAIQAFNDLLADLPPDHTIAAAARPYLVNSLRSAGQLDRAIEVAASAVGLDASVNAISLYVESLIHAGRFAPAEAQLDRLVLLNPMDTRSAKLRVDLIRLQAGPENAPDALERAVRARDRSPDSERFGREAFAAILAADSPSLGAADRVGRMLAGRNPALTWMSALVAVRQGRLAEAIGSVETAAKVATGNDLNQVGQVAVQAATAPNADDATRDRLAKIVEFALGRSPDNHALILASALLLHQQGRYAEEIAAYRKLLASKPEANSIRNNLAWALSEGHGRPEEALAMIDELVRRAPGNSAYLATRGVILIRLKRFEQAVADLETAVRVGPTALRQFHLARAYHASGQESKFREAMDQARLSGLSLKMSDPTERDLMARFLRASSP</sequence>
<dbReference type="InterPro" id="IPR019734">
    <property type="entry name" value="TPR_rpt"/>
</dbReference>
<dbReference type="PANTHER" id="PTHR12558:SF33">
    <property type="entry name" value="BLL7664 PROTEIN"/>
    <property type="match status" value="1"/>
</dbReference>
<gene>
    <name evidence="2" type="ORF">V5E97_34905</name>
</gene>
<accession>A0AAU7CD85</accession>
<reference evidence="2" key="1">
    <citation type="submission" date="2024-05" db="EMBL/GenBank/DDBJ databases">
        <title>Planctomycetes of the genus Singulisphaera possess chitinolytic capabilities.</title>
        <authorList>
            <person name="Ivanova A."/>
        </authorList>
    </citation>
    <scope>NUCLEOTIDE SEQUENCE</scope>
    <source>
        <strain evidence="2">Ch08T</strain>
    </source>
</reference>
<dbReference type="EMBL" id="CP155447">
    <property type="protein sequence ID" value="XBH03457.1"/>
    <property type="molecule type" value="Genomic_DNA"/>
</dbReference>
<evidence type="ECO:0000313" key="2">
    <source>
        <dbReference type="EMBL" id="XBH03457.1"/>
    </source>
</evidence>
<dbReference type="PANTHER" id="PTHR12558">
    <property type="entry name" value="CELL DIVISION CYCLE 16,23,27"/>
    <property type="match status" value="1"/>
</dbReference>
<name>A0AAU7CD85_9BACT</name>
<dbReference type="PROSITE" id="PS50005">
    <property type="entry name" value="TPR"/>
    <property type="match status" value="1"/>
</dbReference>
<dbReference type="SMART" id="SM00028">
    <property type="entry name" value="TPR"/>
    <property type="match status" value="6"/>
</dbReference>
<evidence type="ECO:0000256" key="1">
    <source>
        <dbReference type="PROSITE-ProRule" id="PRU00339"/>
    </source>
</evidence>
<dbReference type="Pfam" id="PF13432">
    <property type="entry name" value="TPR_16"/>
    <property type="match status" value="6"/>
</dbReference>
<dbReference type="Pfam" id="PF13181">
    <property type="entry name" value="TPR_8"/>
    <property type="match status" value="1"/>
</dbReference>
<dbReference type="RefSeq" id="WP_406696191.1">
    <property type="nucleotide sequence ID" value="NZ_CP155447.1"/>
</dbReference>
<protein>
    <submittedName>
        <fullName evidence="2">Tetratricopeptide repeat protein</fullName>
    </submittedName>
</protein>
<dbReference type="InterPro" id="IPR011990">
    <property type="entry name" value="TPR-like_helical_dom_sf"/>
</dbReference>
<dbReference type="SUPFAM" id="SSF81901">
    <property type="entry name" value="HCP-like"/>
    <property type="match status" value="1"/>
</dbReference>
<organism evidence="2">
    <name type="scientific">Singulisphaera sp. Ch08</name>
    <dbReference type="NCBI Taxonomy" id="3120278"/>
    <lineage>
        <taxon>Bacteria</taxon>
        <taxon>Pseudomonadati</taxon>
        <taxon>Planctomycetota</taxon>
        <taxon>Planctomycetia</taxon>
        <taxon>Isosphaerales</taxon>
        <taxon>Isosphaeraceae</taxon>
        <taxon>Singulisphaera</taxon>
    </lineage>
</organism>
<keyword evidence="1" id="KW-0802">TPR repeat</keyword>
<feature type="repeat" description="TPR" evidence="1">
    <location>
        <begin position="421"/>
        <end position="454"/>
    </location>
</feature>
<dbReference type="Gene3D" id="1.25.40.10">
    <property type="entry name" value="Tetratricopeptide repeat domain"/>
    <property type="match status" value="5"/>
</dbReference>
<dbReference type="SUPFAM" id="SSF48452">
    <property type="entry name" value="TPR-like"/>
    <property type="match status" value="4"/>
</dbReference>
<proteinExistence type="predicted"/>